<feature type="region of interest" description="Disordered" evidence="1">
    <location>
        <begin position="1"/>
        <end position="290"/>
    </location>
</feature>
<feature type="region of interest" description="Disordered" evidence="1">
    <location>
        <begin position="419"/>
        <end position="439"/>
    </location>
</feature>
<accession>A0AAF0IYB5</accession>
<feature type="compositionally biased region" description="Pro residues" evidence="1">
    <location>
        <begin position="125"/>
        <end position="141"/>
    </location>
</feature>
<evidence type="ECO:0000313" key="3">
    <source>
        <dbReference type="Proteomes" id="UP001214415"/>
    </source>
</evidence>
<dbReference type="Proteomes" id="UP001214415">
    <property type="component" value="Chromosome 3"/>
</dbReference>
<dbReference type="AlphaFoldDB" id="A0AAF0IYB5"/>
<feature type="compositionally biased region" description="Pro residues" evidence="1">
    <location>
        <begin position="81"/>
        <end position="101"/>
    </location>
</feature>
<keyword evidence="3" id="KW-1185">Reference proteome</keyword>
<proteinExistence type="predicted"/>
<feature type="compositionally biased region" description="Basic and acidic residues" evidence="1">
    <location>
        <begin position="238"/>
        <end position="250"/>
    </location>
</feature>
<feature type="compositionally biased region" description="Basic and acidic residues" evidence="1">
    <location>
        <begin position="324"/>
        <end position="333"/>
    </location>
</feature>
<dbReference type="Pfam" id="PF08642">
    <property type="entry name" value="Rxt3"/>
    <property type="match status" value="1"/>
</dbReference>
<feature type="compositionally biased region" description="Basic and acidic residues" evidence="1">
    <location>
        <begin position="51"/>
        <end position="61"/>
    </location>
</feature>
<feature type="compositionally biased region" description="Low complexity" evidence="1">
    <location>
        <begin position="255"/>
        <end position="267"/>
    </location>
</feature>
<dbReference type="InterPro" id="IPR013951">
    <property type="entry name" value="Rxt3"/>
</dbReference>
<feature type="compositionally biased region" description="Basic residues" evidence="1">
    <location>
        <begin position="199"/>
        <end position="225"/>
    </location>
</feature>
<sequence>MSYGPPSMDQPEAGPRYDPASENDAHKEPQEPQISSQPPGNDPMRLSSMISDHESGHHAPERVAPLSLDVPPPASEAREPGIPPIKEPAWRPTPPNVPAAPPSTALPRVEPTGRDDAATHAAPAPVAPLVPAPSTVPPSAPAPGAELPHARDIPAPVPPRPLPPRGPDQGDLPSSRSDEAPGPPAMLSSAASIHPRPEPHHHHHHHLYHHHHTPHVPHMHHHHHAHTDAPPRPPSESHANDMREIPRPTEPELDAPAPSAAPTSAHAPNEETGPAPLADGPPPPAPMEAPLHPIEVKLRELSSGPRVDNEPVWQFLDRCEQMEEMARREHQSDSSKQPGQPTGLGLDRGRAVKHLGSFVYDPTGPPSLSPEMLVQNVGATVEMRISGRTIGLGITEEEWQQDEARLQKEVLERMDKEARDGATPSLGLTPTPASISPPDTFRGRWRLGWRGLEHARINREIRLSQVWHEQRQQAHRDKRLRRSLLPEFRTQAAVPAQPVSDAQLEQAAWDFWAQPSLEQRKLWGTDVYTDDSDVLAMCVHAGWIEAPPIPGVPEWLSGGGSRRVAQAWTALAERQAQATGEPLPRPPAADPVSLVPHSTCDLSVILRIAPKLILYKGCHRGGVQSRSWGNTHDGVSLVVESVELRAPNYAAGTGRRSMKARLRHMAQLRTLAAMAPIPRSLNVNEDTHVSDKNAPGAVPALALLQLATPGTRSFWDARPVSKGQVL</sequence>
<evidence type="ECO:0000256" key="1">
    <source>
        <dbReference type="SAM" id="MobiDB-lite"/>
    </source>
</evidence>
<protein>
    <submittedName>
        <fullName evidence="2">Uncharacterized protein</fullName>
    </submittedName>
</protein>
<organism evidence="2 3">
    <name type="scientific">Malassezia equina</name>
    <dbReference type="NCBI Taxonomy" id="1381935"/>
    <lineage>
        <taxon>Eukaryota</taxon>
        <taxon>Fungi</taxon>
        <taxon>Dikarya</taxon>
        <taxon>Basidiomycota</taxon>
        <taxon>Ustilaginomycotina</taxon>
        <taxon>Malasseziomycetes</taxon>
        <taxon>Malasseziales</taxon>
        <taxon>Malasseziaceae</taxon>
        <taxon>Malassezia</taxon>
    </lineage>
</organism>
<gene>
    <name evidence="2" type="ORF">MEQU1_001471</name>
</gene>
<feature type="compositionally biased region" description="Pro residues" evidence="1">
    <location>
        <begin position="155"/>
        <end position="166"/>
    </location>
</feature>
<reference evidence="2" key="1">
    <citation type="submission" date="2023-03" db="EMBL/GenBank/DDBJ databases">
        <title>Mating type loci evolution in Malassezia.</title>
        <authorList>
            <person name="Coelho M.A."/>
        </authorList>
    </citation>
    <scope>NUCLEOTIDE SEQUENCE</scope>
    <source>
        <strain evidence="2">CBS 12830</strain>
    </source>
</reference>
<feature type="region of interest" description="Disordered" evidence="1">
    <location>
        <begin position="324"/>
        <end position="348"/>
    </location>
</feature>
<name>A0AAF0IYB5_9BASI</name>
<evidence type="ECO:0000313" key="2">
    <source>
        <dbReference type="EMBL" id="WFD22794.1"/>
    </source>
</evidence>
<dbReference type="EMBL" id="CP119902">
    <property type="protein sequence ID" value="WFD22794.1"/>
    <property type="molecule type" value="Genomic_DNA"/>
</dbReference>